<protein>
    <submittedName>
        <fullName evidence="2">Uncharacterized protein</fullName>
    </submittedName>
</protein>
<dbReference type="EMBL" id="JAVHNS010000008">
    <property type="protein sequence ID" value="KAK6346343.1"/>
    <property type="molecule type" value="Genomic_DNA"/>
</dbReference>
<feature type="compositionally biased region" description="Pro residues" evidence="1">
    <location>
        <begin position="82"/>
        <end position="95"/>
    </location>
</feature>
<sequence>MDPHLARVLQALQETTAASTPPPASQLNLPVQLQAVLAQQQSQPQSQSYDPRRIYQPDIPIPSQQQQQKQQTPSAQSFFQPAAPPPAPAAAPAAPPASERVDPRMITKWPAALKYITTVITTNPATMERLKKMKLHQRDHERQWWRSREALLERHSKNADNRMAMDSLLKSFGVSATSLELTEEEKLQELQTYDEKVYRASVQMYSSMAQDFKSLGIPFFVITEEEFPGDRSTFVETRQKVIDLIDDLT</sequence>
<feature type="compositionally biased region" description="Low complexity" evidence="1">
    <location>
        <begin position="37"/>
        <end position="47"/>
    </location>
</feature>
<reference evidence="2 3" key="1">
    <citation type="submission" date="2019-10" db="EMBL/GenBank/DDBJ databases">
        <authorList>
            <person name="Palmer J.M."/>
        </authorList>
    </citation>
    <scope>NUCLEOTIDE SEQUENCE [LARGE SCALE GENOMIC DNA]</scope>
    <source>
        <strain evidence="2 3">TWF730</strain>
    </source>
</reference>
<dbReference type="Pfam" id="PF10454">
    <property type="entry name" value="DUF2458"/>
    <property type="match status" value="1"/>
</dbReference>
<dbReference type="AlphaFoldDB" id="A0AAV9UNX8"/>
<evidence type="ECO:0000256" key="1">
    <source>
        <dbReference type="SAM" id="MobiDB-lite"/>
    </source>
</evidence>
<dbReference type="Proteomes" id="UP001373714">
    <property type="component" value="Unassembled WGS sequence"/>
</dbReference>
<comment type="caution">
    <text evidence="2">The sequence shown here is derived from an EMBL/GenBank/DDBJ whole genome shotgun (WGS) entry which is preliminary data.</text>
</comment>
<keyword evidence="3" id="KW-1185">Reference proteome</keyword>
<proteinExistence type="predicted"/>
<evidence type="ECO:0000313" key="3">
    <source>
        <dbReference type="Proteomes" id="UP001373714"/>
    </source>
</evidence>
<organism evidence="2 3">
    <name type="scientific">Orbilia blumenaviensis</name>
    <dbReference type="NCBI Taxonomy" id="1796055"/>
    <lineage>
        <taxon>Eukaryota</taxon>
        <taxon>Fungi</taxon>
        <taxon>Dikarya</taxon>
        <taxon>Ascomycota</taxon>
        <taxon>Pezizomycotina</taxon>
        <taxon>Orbiliomycetes</taxon>
        <taxon>Orbiliales</taxon>
        <taxon>Orbiliaceae</taxon>
        <taxon>Orbilia</taxon>
    </lineage>
</organism>
<accession>A0AAV9UNX8</accession>
<feature type="region of interest" description="Disordered" evidence="1">
    <location>
        <begin position="37"/>
        <end position="100"/>
    </location>
</feature>
<gene>
    <name evidence="2" type="ORF">TWF730_010669</name>
</gene>
<name>A0AAV9UNX8_9PEZI</name>
<feature type="compositionally biased region" description="Low complexity" evidence="1">
    <location>
        <begin position="56"/>
        <end position="77"/>
    </location>
</feature>
<dbReference type="InterPro" id="IPR018858">
    <property type="entry name" value="DUF2458"/>
</dbReference>
<evidence type="ECO:0000313" key="2">
    <source>
        <dbReference type="EMBL" id="KAK6346343.1"/>
    </source>
</evidence>